<organism evidence="3 4">
    <name type="scientific">Sphingobium lignivorans</name>
    <dbReference type="NCBI Taxonomy" id="2735886"/>
    <lineage>
        <taxon>Bacteria</taxon>
        <taxon>Pseudomonadati</taxon>
        <taxon>Pseudomonadota</taxon>
        <taxon>Alphaproteobacteria</taxon>
        <taxon>Sphingomonadales</taxon>
        <taxon>Sphingomonadaceae</taxon>
        <taxon>Sphingobium</taxon>
    </lineage>
</organism>
<dbReference type="CDD" id="cd21931">
    <property type="entry name" value="TD_EMAP-like"/>
    <property type="match status" value="1"/>
</dbReference>
<keyword evidence="4" id="KW-1185">Reference proteome</keyword>
<comment type="caution">
    <text evidence="3">The sequence shown here is derived from an EMBL/GenBank/DDBJ whole genome shotgun (WGS) entry which is preliminary data.</text>
</comment>
<protein>
    <recommendedName>
        <fullName evidence="2">SnoaL-like domain-containing protein</fullName>
    </recommendedName>
</protein>
<name>A0ABR6NDA1_9SPHN</name>
<evidence type="ECO:0000256" key="1">
    <source>
        <dbReference type="SAM" id="Coils"/>
    </source>
</evidence>
<reference evidence="3 4" key="1">
    <citation type="submission" date="2020-08" db="EMBL/GenBank/DDBJ databases">
        <title>Exploring microbial biodiversity for novel pathways involved in the catabolism of aromatic compounds derived from lignin.</title>
        <authorList>
            <person name="Elkins J."/>
        </authorList>
    </citation>
    <scope>NUCLEOTIDE SEQUENCE [LARGE SCALE GENOMIC DNA]</scope>
    <source>
        <strain evidence="3 4">B1D3A</strain>
    </source>
</reference>
<sequence length="242" mass="28128">MADVETRLAELEKKVQQLEDVNAIRRLQWAYGYYIDYNRPEEVAGLFAKDGVVVFLSGEYVGYEGVMRLYGTWFQNRFTGGRRGPVHGLLLDHFQLQDIITIAEDGQTAKGRFRGILAGGWHDEVVHEKPDEVPQQFWESGLYENDYVKEDGVWKIKRLDYMMQWQGDYETGWAHTVAHLQPALVCYPENPDGPDRILPEKEVRQTWPHRYEVPMSFAHPVLGKAFMVENFTPMMMKKEKPA</sequence>
<dbReference type="InterPro" id="IPR037401">
    <property type="entry name" value="SnoaL-like"/>
</dbReference>
<dbReference type="Proteomes" id="UP001138540">
    <property type="component" value="Unassembled WGS sequence"/>
</dbReference>
<dbReference type="EMBL" id="JACHKA010000001">
    <property type="protein sequence ID" value="MBB5985232.1"/>
    <property type="molecule type" value="Genomic_DNA"/>
</dbReference>
<dbReference type="Gene3D" id="3.10.450.50">
    <property type="match status" value="1"/>
</dbReference>
<feature type="coiled-coil region" evidence="1">
    <location>
        <begin position="1"/>
        <end position="28"/>
    </location>
</feature>
<dbReference type="Pfam" id="PF13577">
    <property type="entry name" value="SnoaL_4"/>
    <property type="match status" value="1"/>
</dbReference>
<feature type="domain" description="SnoaL-like" evidence="2">
    <location>
        <begin position="16"/>
        <end position="159"/>
    </location>
</feature>
<gene>
    <name evidence="3" type="ORF">HNP60_001206</name>
</gene>
<keyword evidence="1" id="KW-0175">Coiled coil</keyword>
<accession>A0ABR6NDA1</accession>
<proteinExistence type="predicted"/>
<evidence type="ECO:0000313" key="3">
    <source>
        <dbReference type="EMBL" id="MBB5985232.1"/>
    </source>
</evidence>
<dbReference type="RefSeq" id="WP_184049978.1">
    <property type="nucleotide sequence ID" value="NZ_JACHKA010000001.1"/>
</dbReference>
<dbReference type="SUPFAM" id="SSF54427">
    <property type="entry name" value="NTF2-like"/>
    <property type="match status" value="1"/>
</dbReference>
<evidence type="ECO:0000259" key="2">
    <source>
        <dbReference type="Pfam" id="PF13577"/>
    </source>
</evidence>
<evidence type="ECO:0000313" key="4">
    <source>
        <dbReference type="Proteomes" id="UP001138540"/>
    </source>
</evidence>
<dbReference type="InterPro" id="IPR032710">
    <property type="entry name" value="NTF2-like_dom_sf"/>
</dbReference>
<dbReference type="InterPro" id="IPR049813">
    <property type="entry name" value="Elp-1-like_TD"/>
</dbReference>